<comment type="caution">
    <text evidence="1">The sequence shown here is derived from an EMBL/GenBank/DDBJ whole genome shotgun (WGS) entry which is preliminary data.</text>
</comment>
<accession>A0A3D6BTM6</accession>
<dbReference type="EMBL" id="DPRK01000197">
    <property type="protein sequence ID" value="HCY82318.1"/>
    <property type="molecule type" value="Genomic_DNA"/>
</dbReference>
<evidence type="ECO:0000313" key="2">
    <source>
        <dbReference type="Proteomes" id="UP000263268"/>
    </source>
</evidence>
<name>A0A3D6BTM6_9FLAO</name>
<proteinExistence type="predicted"/>
<evidence type="ECO:0000313" key="1">
    <source>
        <dbReference type="EMBL" id="HCY82318.1"/>
    </source>
</evidence>
<gene>
    <name evidence="1" type="ORF">DHV22_12320</name>
</gene>
<protein>
    <submittedName>
        <fullName evidence="1">Uncharacterized protein</fullName>
    </submittedName>
</protein>
<reference evidence="1 2" key="1">
    <citation type="journal article" date="2018" name="Nat. Biotechnol.">
        <title>A standardized bacterial taxonomy based on genome phylogeny substantially revises the tree of life.</title>
        <authorList>
            <person name="Parks D.H."/>
            <person name="Chuvochina M."/>
            <person name="Waite D.W."/>
            <person name="Rinke C."/>
            <person name="Skarshewski A."/>
            <person name="Chaumeil P.A."/>
            <person name="Hugenholtz P."/>
        </authorList>
    </citation>
    <scope>NUCLEOTIDE SEQUENCE [LARGE SCALE GENOMIC DNA]</scope>
    <source>
        <strain evidence="1">UBA10227</strain>
    </source>
</reference>
<organism evidence="1 2">
    <name type="scientific">Xanthomarina gelatinilytica</name>
    <dbReference type="NCBI Taxonomy" id="1137281"/>
    <lineage>
        <taxon>Bacteria</taxon>
        <taxon>Pseudomonadati</taxon>
        <taxon>Bacteroidota</taxon>
        <taxon>Flavobacteriia</taxon>
        <taxon>Flavobacteriales</taxon>
        <taxon>Flavobacteriaceae</taxon>
        <taxon>Xanthomarina</taxon>
    </lineage>
</organism>
<sequence length="74" mass="8396">MYVCDKKINMGILDTTFLKKQMNVLDKVIAEQEQIEGCYNDKIDALVGLKTMCENILEQCDETPANLSVEFFAS</sequence>
<dbReference type="Proteomes" id="UP000263268">
    <property type="component" value="Unassembled WGS sequence"/>
</dbReference>
<dbReference type="AlphaFoldDB" id="A0A3D6BTM6"/>